<comment type="similarity">
    <text evidence="1">Belongs to the UxaA family.</text>
</comment>
<keyword evidence="6" id="KW-1185">Reference proteome</keyword>
<organism evidence="5 6">
    <name type="scientific">Pseudoponticoccus marisrubri</name>
    <dbReference type="NCBI Taxonomy" id="1685382"/>
    <lineage>
        <taxon>Bacteria</taxon>
        <taxon>Pseudomonadati</taxon>
        <taxon>Pseudomonadota</taxon>
        <taxon>Alphaproteobacteria</taxon>
        <taxon>Rhodobacterales</taxon>
        <taxon>Roseobacteraceae</taxon>
        <taxon>Pseudoponticoccus</taxon>
    </lineage>
</organism>
<proteinExistence type="inferred from homology"/>
<keyword evidence="2" id="KW-0456">Lyase</keyword>
<dbReference type="InterPro" id="IPR007392">
    <property type="entry name" value="GD_AH_second"/>
</dbReference>
<dbReference type="OrthoDB" id="9804574at2"/>
<dbReference type="InterPro" id="IPR048332">
    <property type="entry name" value="GD_AH_C"/>
</dbReference>
<gene>
    <name evidence="5" type="ORF">AVJ23_15475</name>
</gene>
<evidence type="ECO:0000313" key="5">
    <source>
        <dbReference type="EMBL" id="KUF09844.1"/>
    </source>
</evidence>
<comment type="caution">
    <text evidence="5">The sequence shown here is derived from an EMBL/GenBank/DDBJ whole genome shotgun (WGS) entry which is preliminary data.</text>
</comment>
<dbReference type="GO" id="GO:0019698">
    <property type="term" value="P:D-galacturonate catabolic process"/>
    <property type="evidence" value="ECO:0007669"/>
    <property type="project" value="TreeGrafter"/>
</dbReference>
<evidence type="ECO:0000256" key="1">
    <source>
        <dbReference type="ARBA" id="ARBA00010986"/>
    </source>
</evidence>
<accession>A0A0W7WH60</accession>
<evidence type="ECO:0000313" key="6">
    <source>
        <dbReference type="Proteomes" id="UP000054396"/>
    </source>
</evidence>
<evidence type="ECO:0000259" key="3">
    <source>
        <dbReference type="Pfam" id="PF04295"/>
    </source>
</evidence>
<dbReference type="STRING" id="1685382.AVJ23_15475"/>
<name>A0A0W7WH60_9RHOB</name>
<dbReference type="InterPro" id="IPR052172">
    <property type="entry name" value="UxaA_altronate/galactarate_dh"/>
</dbReference>
<dbReference type="RefSeq" id="WP_058863119.1">
    <property type="nucleotide sequence ID" value="NZ_LPXO01000010.1"/>
</dbReference>
<reference evidence="5 6" key="1">
    <citation type="submission" date="2015-12" db="EMBL/GenBank/DDBJ databases">
        <authorList>
            <person name="Shamseldin A."/>
            <person name="Moawad H."/>
            <person name="Abd El-Rahim W.M."/>
            <person name="Sadowsky M.J."/>
        </authorList>
    </citation>
    <scope>NUCLEOTIDE SEQUENCE [LARGE SCALE GENOMIC DNA]</scope>
    <source>
        <strain evidence="5 6">SJ5A-1</strain>
    </source>
</reference>
<feature type="domain" description="D-galactarate/Altronate dehydratase second" evidence="3">
    <location>
        <begin position="16"/>
        <end position="119"/>
    </location>
</feature>
<evidence type="ECO:0000259" key="4">
    <source>
        <dbReference type="Pfam" id="PF20629"/>
    </source>
</evidence>
<dbReference type="AlphaFoldDB" id="A0A0W7WH60"/>
<sequence length="393" mass="40613">MPSSIPQTSAPTALSGYRRGDGRIGCRAHLLVLNATGLTDRIARRIAAAVPGTVLTSYPYGMGVLGPDADAARRALRGLANHPNTGAVLLLSADRSRLDEVAEALDPARPFEALALDSADHDALRLTALGTAAAMRLRRAASRQARDAVTPAALCVALECGLSDPTSGIAANPLIGHVADRIVDAGGTVILGETLEWLGVEDQLARRARTPEIARRITEAVTRREALAVANGVDLLGLNPNRRNIEEGLTTIEEKASGSVAKSGSRPIEGVLDYAEAPPRPGLWLMDGPSYTPESVTGMVAAGAQVALFSTGSGNSYASALCPTLKISANARTVAALDTQIDIDASALMGGQDAAAMAGPVLDEIAAVFGGALTWGEVTDEGNEVISRYGEAL</sequence>
<feature type="domain" description="D-galactarate/Altronate dehydratase C-terminal" evidence="4">
    <location>
        <begin position="153"/>
        <end position="386"/>
    </location>
</feature>
<dbReference type="PANTHER" id="PTHR30536:SF5">
    <property type="entry name" value="ALTRONATE DEHYDRATASE"/>
    <property type="match status" value="1"/>
</dbReference>
<dbReference type="PANTHER" id="PTHR30536">
    <property type="entry name" value="ALTRONATE/GALACTARATE DEHYDRATASE"/>
    <property type="match status" value="1"/>
</dbReference>
<dbReference type="Pfam" id="PF04295">
    <property type="entry name" value="GD_AH_second"/>
    <property type="match status" value="1"/>
</dbReference>
<protein>
    <submittedName>
        <fullName evidence="5">Uncharacterized protein</fullName>
    </submittedName>
</protein>
<dbReference type="GO" id="GO:0016829">
    <property type="term" value="F:lyase activity"/>
    <property type="evidence" value="ECO:0007669"/>
    <property type="project" value="UniProtKB-KW"/>
</dbReference>
<dbReference type="EMBL" id="LPXO01000010">
    <property type="protein sequence ID" value="KUF09844.1"/>
    <property type="molecule type" value="Genomic_DNA"/>
</dbReference>
<dbReference type="Proteomes" id="UP000054396">
    <property type="component" value="Unassembled WGS sequence"/>
</dbReference>
<dbReference type="Pfam" id="PF20629">
    <property type="entry name" value="GD_AH_C"/>
    <property type="match status" value="1"/>
</dbReference>
<evidence type="ECO:0000256" key="2">
    <source>
        <dbReference type="ARBA" id="ARBA00023239"/>
    </source>
</evidence>